<reference evidence="2" key="1">
    <citation type="journal article" date="2020" name="Stud. Mycol.">
        <title>101 Dothideomycetes genomes: a test case for predicting lifestyles and emergence of pathogens.</title>
        <authorList>
            <person name="Haridas S."/>
            <person name="Albert R."/>
            <person name="Binder M."/>
            <person name="Bloem J."/>
            <person name="Labutti K."/>
            <person name="Salamov A."/>
            <person name="Andreopoulos B."/>
            <person name="Baker S."/>
            <person name="Barry K."/>
            <person name="Bills G."/>
            <person name="Bluhm B."/>
            <person name="Cannon C."/>
            <person name="Castanera R."/>
            <person name="Culley D."/>
            <person name="Daum C."/>
            <person name="Ezra D."/>
            <person name="Gonzalez J."/>
            <person name="Henrissat B."/>
            <person name="Kuo A."/>
            <person name="Liang C."/>
            <person name="Lipzen A."/>
            <person name="Lutzoni F."/>
            <person name="Magnuson J."/>
            <person name="Mondo S."/>
            <person name="Nolan M."/>
            <person name="Ohm R."/>
            <person name="Pangilinan J."/>
            <person name="Park H.-J."/>
            <person name="Ramirez L."/>
            <person name="Alfaro M."/>
            <person name="Sun H."/>
            <person name="Tritt A."/>
            <person name="Yoshinaga Y."/>
            <person name="Zwiers L.-H."/>
            <person name="Turgeon B."/>
            <person name="Goodwin S."/>
            <person name="Spatafora J."/>
            <person name="Crous P."/>
            <person name="Grigoriev I."/>
        </authorList>
    </citation>
    <scope>NUCLEOTIDE SEQUENCE</scope>
    <source>
        <strain evidence="2">CBS 109.77</strain>
    </source>
</reference>
<sequence length="221" mass="24529">MEKIYKVQSADPGGWRSSSPGEGVGQGGIKHTSISLKCIRSQRNSHSEVAGSVITHTSIPLHQRVQQGSGSWLGMGSCYPTTSNAQDLDGRADIFDSSLVQSKRPESVLSCPPRTSSALGATSEITWIQHIERTHARKYTRHRSNVQDKGHTIADTEHILISAEYDADESFDGNREEMTHQAWKSLRARRELKEERRAGKPQTKGRRGGADGGRKRNRNRE</sequence>
<evidence type="ECO:0000313" key="3">
    <source>
        <dbReference type="Proteomes" id="UP000799757"/>
    </source>
</evidence>
<feature type="region of interest" description="Disordered" evidence="1">
    <location>
        <begin position="172"/>
        <end position="221"/>
    </location>
</feature>
<feature type="compositionally biased region" description="Basic and acidic residues" evidence="1">
    <location>
        <begin position="208"/>
        <end position="221"/>
    </location>
</feature>
<keyword evidence="3" id="KW-1185">Reference proteome</keyword>
<dbReference type="Proteomes" id="UP000799757">
    <property type="component" value="Unassembled WGS sequence"/>
</dbReference>
<feature type="region of interest" description="Disordered" evidence="1">
    <location>
        <begin position="1"/>
        <end position="28"/>
    </location>
</feature>
<dbReference type="EMBL" id="MU001984">
    <property type="protein sequence ID" value="KAF2792133.1"/>
    <property type="molecule type" value="Genomic_DNA"/>
</dbReference>
<organism evidence="2 3">
    <name type="scientific">Melanomma pulvis-pyrius CBS 109.77</name>
    <dbReference type="NCBI Taxonomy" id="1314802"/>
    <lineage>
        <taxon>Eukaryota</taxon>
        <taxon>Fungi</taxon>
        <taxon>Dikarya</taxon>
        <taxon>Ascomycota</taxon>
        <taxon>Pezizomycotina</taxon>
        <taxon>Dothideomycetes</taxon>
        <taxon>Pleosporomycetidae</taxon>
        <taxon>Pleosporales</taxon>
        <taxon>Melanommataceae</taxon>
        <taxon>Melanomma</taxon>
    </lineage>
</organism>
<feature type="compositionally biased region" description="Basic and acidic residues" evidence="1">
    <location>
        <begin position="188"/>
        <end position="198"/>
    </location>
</feature>
<dbReference type="AlphaFoldDB" id="A0A6A6X7Q8"/>
<evidence type="ECO:0000313" key="2">
    <source>
        <dbReference type="EMBL" id="KAF2792133.1"/>
    </source>
</evidence>
<protein>
    <submittedName>
        <fullName evidence="2">Uncharacterized protein</fullName>
    </submittedName>
</protein>
<gene>
    <name evidence="2" type="ORF">K505DRAFT_387978</name>
</gene>
<accession>A0A6A6X7Q8</accession>
<feature type="non-terminal residue" evidence="2">
    <location>
        <position position="1"/>
    </location>
</feature>
<proteinExistence type="predicted"/>
<evidence type="ECO:0000256" key="1">
    <source>
        <dbReference type="SAM" id="MobiDB-lite"/>
    </source>
</evidence>
<name>A0A6A6X7Q8_9PLEO</name>